<evidence type="ECO:0000313" key="2">
    <source>
        <dbReference type="EMBL" id="EFU39789.1"/>
    </source>
</evidence>
<sequence>MKTLTERTELMIMKFAIHYSTRMKDIILFALVISIMMFQVATLTEYSYPVLFYMQMVVNVVIVAALGIEAYARLVKREVQIDGNSDTITINGVEVHAGQIREIKVSGCHKAAFQFILKDKSVPPMYCCFKFEEKNCEGIRELTRWAEQNQISIRKVGPQTRSGMILSSNG</sequence>
<reference evidence="2 3" key="1">
    <citation type="journal article" date="2010" name="BMC Genomics">
        <title>Genome sequence of the pattern forming Paenibacillus vortex bacterium reveals potential for thriving in complex environments.</title>
        <authorList>
            <person name="Sirota-Madi A."/>
            <person name="Olender T."/>
            <person name="Helman Y."/>
            <person name="Ingham C."/>
            <person name="Brainis I."/>
            <person name="Roth D."/>
            <person name="Hagi E."/>
            <person name="Brodsky L."/>
            <person name="Leshkowitz D."/>
            <person name="Galatenko V."/>
            <person name="Nikolaev V."/>
            <person name="Mugasimangalam R.C."/>
            <person name="Bransburg-Zabary S."/>
            <person name="Gutnick D.L."/>
            <person name="Lancet D."/>
            <person name="Ben-Jacob E."/>
        </authorList>
    </citation>
    <scope>NUCLEOTIDE SEQUENCE [LARGE SCALE GENOMIC DNA]</scope>
    <source>
        <strain evidence="2 3">V453</strain>
    </source>
</reference>
<gene>
    <name evidence="2" type="ORF">PVOR_20889</name>
</gene>
<keyword evidence="1" id="KW-0472">Membrane</keyword>
<organism evidence="2 3">
    <name type="scientific">Paenibacillus vortex V453</name>
    <dbReference type="NCBI Taxonomy" id="715225"/>
    <lineage>
        <taxon>Bacteria</taxon>
        <taxon>Bacillati</taxon>
        <taxon>Bacillota</taxon>
        <taxon>Bacilli</taxon>
        <taxon>Bacillales</taxon>
        <taxon>Paenibacillaceae</taxon>
        <taxon>Paenibacillus</taxon>
    </lineage>
</organism>
<dbReference type="KEGG" id="pvo:PVOR_20889"/>
<dbReference type="EMBL" id="ADHJ01000037">
    <property type="protein sequence ID" value="EFU39789.1"/>
    <property type="molecule type" value="Genomic_DNA"/>
</dbReference>
<feature type="transmembrane region" description="Helical" evidence="1">
    <location>
        <begin position="50"/>
        <end position="72"/>
    </location>
</feature>
<proteinExistence type="predicted"/>
<name>A0A2R9SR04_9BACL</name>
<evidence type="ECO:0000313" key="3">
    <source>
        <dbReference type="Proteomes" id="UP000003094"/>
    </source>
</evidence>
<dbReference type="AlphaFoldDB" id="A0A2R9SR04"/>
<dbReference type="Proteomes" id="UP000003094">
    <property type="component" value="Unassembled WGS sequence"/>
</dbReference>
<protein>
    <submittedName>
        <fullName evidence="2">Uncharacterized protein</fullName>
    </submittedName>
</protein>
<comment type="caution">
    <text evidence="2">The sequence shown here is derived from an EMBL/GenBank/DDBJ whole genome shotgun (WGS) entry which is preliminary data.</text>
</comment>
<keyword evidence="1" id="KW-0812">Transmembrane</keyword>
<evidence type="ECO:0000256" key="1">
    <source>
        <dbReference type="SAM" id="Phobius"/>
    </source>
</evidence>
<accession>A0A2R9SR04</accession>
<keyword evidence="1" id="KW-1133">Transmembrane helix</keyword>
<feature type="transmembrane region" description="Helical" evidence="1">
    <location>
        <begin position="26"/>
        <end position="44"/>
    </location>
</feature>
<keyword evidence="3" id="KW-1185">Reference proteome</keyword>